<organism evidence="19 20">
    <name type="scientific">Clostridium argentinense CDC 2741</name>
    <dbReference type="NCBI Taxonomy" id="1418104"/>
    <lineage>
        <taxon>Bacteria</taxon>
        <taxon>Bacillati</taxon>
        <taxon>Bacillota</taxon>
        <taxon>Clostridia</taxon>
        <taxon>Eubacteriales</taxon>
        <taxon>Clostridiaceae</taxon>
        <taxon>Clostridium</taxon>
    </lineage>
</organism>
<dbReference type="STRING" id="29341.RSJ17_07040"/>
<dbReference type="SMART" id="SM00387">
    <property type="entry name" value="HATPase_c"/>
    <property type="match status" value="1"/>
</dbReference>
<evidence type="ECO:0000256" key="4">
    <source>
        <dbReference type="ARBA" id="ARBA00012438"/>
    </source>
</evidence>
<comment type="catalytic activity">
    <reaction evidence="1">
        <text>ATP + protein L-histidine = ADP + protein N-phospho-L-histidine.</text>
        <dbReference type="EC" id="2.7.13.3"/>
    </reaction>
</comment>
<dbReference type="EC" id="2.7.13.3" evidence="4"/>
<evidence type="ECO:0000259" key="17">
    <source>
        <dbReference type="PROSITE" id="PS50113"/>
    </source>
</evidence>
<feature type="transmembrane region" description="Helical" evidence="15">
    <location>
        <begin position="167"/>
        <end position="186"/>
    </location>
</feature>
<dbReference type="Gene3D" id="3.30.565.10">
    <property type="entry name" value="Histidine kinase-like ATPase, C-terminal domain"/>
    <property type="match status" value="1"/>
</dbReference>
<dbReference type="SUPFAM" id="SSF158472">
    <property type="entry name" value="HAMP domain-like"/>
    <property type="match status" value="1"/>
</dbReference>
<dbReference type="InterPro" id="IPR000700">
    <property type="entry name" value="PAS-assoc_C"/>
</dbReference>
<dbReference type="SUPFAM" id="SSF55785">
    <property type="entry name" value="PYP-like sensor domain (PAS domain)"/>
    <property type="match status" value="1"/>
</dbReference>
<evidence type="ECO:0000256" key="14">
    <source>
        <dbReference type="ARBA" id="ARBA00023136"/>
    </source>
</evidence>
<dbReference type="NCBIfam" id="TIGR00229">
    <property type="entry name" value="sensory_box"/>
    <property type="match status" value="1"/>
</dbReference>
<feature type="domain" description="Histidine kinase" evidence="16">
    <location>
        <begin position="375"/>
        <end position="593"/>
    </location>
</feature>
<evidence type="ECO:0000259" key="16">
    <source>
        <dbReference type="PROSITE" id="PS50109"/>
    </source>
</evidence>
<dbReference type="EMBL" id="AYSO01000020">
    <property type="protein sequence ID" value="KIE45196.1"/>
    <property type="molecule type" value="Genomic_DNA"/>
</dbReference>
<dbReference type="GO" id="GO:0000155">
    <property type="term" value="F:phosphorelay sensor kinase activity"/>
    <property type="evidence" value="ECO:0007669"/>
    <property type="project" value="InterPro"/>
</dbReference>
<evidence type="ECO:0000256" key="2">
    <source>
        <dbReference type="ARBA" id="ARBA00004141"/>
    </source>
</evidence>
<evidence type="ECO:0000259" key="18">
    <source>
        <dbReference type="PROSITE" id="PS50885"/>
    </source>
</evidence>
<dbReference type="InterPro" id="IPR036890">
    <property type="entry name" value="HATPase_C_sf"/>
</dbReference>
<dbReference type="PRINTS" id="PR00344">
    <property type="entry name" value="BCTRLSENSOR"/>
</dbReference>
<dbReference type="CDD" id="cd00130">
    <property type="entry name" value="PAS"/>
    <property type="match status" value="1"/>
</dbReference>
<evidence type="ECO:0000256" key="15">
    <source>
        <dbReference type="SAM" id="Phobius"/>
    </source>
</evidence>
<dbReference type="InterPro" id="IPR005467">
    <property type="entry name" value="His_kinase_dom"/>
</dbReference>
<evidence type="ECO:0000256" key="5">
    <source>
        <dbReference type="ARBA" id="ARBA00022475"/>
    </source>
</evidence>
<dbReference type="Pfam" id="PF12729">
    <property type="entry name" value="4HB_MCP_1"/>
    <property type="match status" value="1"/>
</dbReference>
<dbReference type="Gene3D" id="1.10.287.130">
    <property type="match status" value="1"/>
</dbReference>
<proteinExistence type="predicted"/>
<evidence type="ECO:0000256" key="12">
    <source>
        <dbReference type="ARBA" id="ARBA00022989"/>
    </source>
</evidence>
<dbReference type="InterPro" id="IPR003594">
    <property type="entry name" value="HATPase_dom"/>
</dbReference>
<evidence type="ECO:0000256" key="9">
    <source>
        <dbReference type="ARBA" id="ARBA00022741"/>
    </source>
</evidence>
<feature type="domain" description="HAMP" evidence="18">
    <location>
        <begin position="188"/>
        <end position="240"/>
    </location>
</feature>
<dbReference type="Pfam" id="PF00672">
    <property type="entry name" value="HAMP"/>
    <property type="match status" value="1"/>
</dbReference>
<dbReference type="InterPro" id="IPR024478">
    <property type="entry name" value="HlyB_4HB_MCP"/>
</dbReference>
<dbReference type="SMART" id="SM00388">
    <property type="entry name" value="HisKA"/>
    <property type="match status" value="1"/>
</dbReference>
<dbReference type="SUPFAM" id="SSF47384">
    <property type="entry name" value="Homodimeric domain of signal transducing histidine kinase"/>
    <property type="match status" value="1"/>
</dbReference>
<dbReference type="PROSITE" id="PS50885">
    <property type="entry name" value="HAMP"/>
    <property type="match status" value="1"/>
</dbReference>
<dbReference type="InterPro" id="IPR050351">
    <property type="entry name" value="BphY/WalK/GraS-like"/>
</dbReference>
<dbReference type="InterPro" id="IPR004358">
    <property type="entry name" value="Sig_transdc_His_kin-like_C"/>
</dbReference>
<dbReference type="Pfam" id="PF00512">
    <property type="entry name" value="HisKA"/>
    <property type="match status" value="1"/>
</dbReference>
<dbReference type="Pfam" id="PF02518">
    <property type="entry name" value="HATPase_c"/>
    <property type="match status" value="1"/>
</dbReference>
<dbReference type="FunFam" id="3.30.565.10:FF:000023">
    <property type="entry name" value="PAS domain-containing sensor histidine kinase"/>
    <property type="match status" value="1"/>
</dbReference>
<comment type="caution">
    <text evidence="19">The sequence shown here is derived from an EMBL/GenBank/DDBJ whole genome shotgun (WGS) entry which is preliminary data.</text>
</comment>
<dbReference type="PROSITE" id="PS50113">
    <property type="entry name" value="PAC"/>
    <property type="match status" value="1"/>
</dbReference>
<keyword evidence="11" id="KW-0067">ATP-binding</keyword>
<evidence type="ECO:0000256" key="13">
    <source>
        <dbReference type="ARBA" id="ARBA00023012"/>
    </source>
</evidence>
<dbReference type="GO" id="GO:0000156">
    <property type="term" value="F:phosphorelay response regulator activity"/>
    <property type="evidence" value="ECO:0007669"/>
    <property type="project" value="TreeGrafter"/>
</dbReference>
<dbReference type="InterPro" id="IPR000014">
    <property type="entry name" value="PAS"/>
</dbReference>
<dbReference type="GO" id="GO:0030295">
    <property type="term" value="F:protein kinase activator activity"/>
    <property type="evidence" value="ECO:0007669"/>
    <property type="project" value="TreeGrafter"/>
</dbReference>
<dbReference type="GO" id="GO:0005524">
    <property type="term" value="F:ATP binding"/>
    <property type="evidence" value="ECO:0007669"/>
    <property type="project" value="UniProtKB-KW"/>
</dbReference>
<evidence type="ECO:0000256" key="3">
    <source>
        <dbReference type="ARBA" id="ARBA00004236"/>
    </source>
</evidence>
<dbReference type="SUPFAM" id="SSF55874">
    <property type="entry name" value="ATPase domain of HSP90 chaperone/DNA topoisomerase II/histidine kinase"/>
    <property type="match status" value="1"/>
</dbReference>
<keyword evidence="6" id="KW-0597">Phosphoprotein</keyword>
<keyword evidence="10" id="KW-0418">Kinase</keyword>
<evidence type="ECO:0000313" key="19">
    <source>
        <dbReference type="EMBL" id="KIE45196.1"/>
    </source>
</evidence>
<dbReference type="SMART" id="SM00304">
    <property type="entry name" value="HAMP"/>
    <property type="match status" value="1"/>
</dbReference>
<dbReference type="GO" id="GO:0005886">
    <property type="term" value="C:plasma membrane"/>
    <property type="evidence" value="ECO:0007669"/>
    <property type="project" value="UniProtKB-SubCell"/>
</dbReference>
<evidence type="ECO:0000256" key="1">
    <source>
        <dbReference type="ARBA" id="ARBA00000085"/>
    </source>
</evidence>
<evidence type="ECO:0000256" key="10">
    <source>
        <dbReference type="ARBA" id="ARBA00022777"/>
    </source>
</evidence>
<dbReference type="Proteomes" id="UP000031366">
    <property type="component" value="Unassembled WGS sequence"/>
</dbReference>
<dbReference type="PROSITE" id="PS50109">
    <property type="entry name" value="HIS_KIN"/>
    <property type="match status" value="1"/>
</dbReference>
<dbReference type="CDD" id="cd06225">
    <property type="entry name" value="HAMP"/>
    <property type="match status" value="1"/>
</dbReference>
<dbReference type="GO" id="GO:0007234">
    <property type="term" value="P:osmosensory signaling via phosphorelay pathway"/>
    <property type="evidence" value="ECO:0007669"/>
    <property type="project" value="TreeGrafter"/>
</dbReference>
<dbReference type="AlphaFoldDB" id="A0A0C1R3X7"/>
<feature type="domain" description="PAC" evidence="17">
    <location>
        <begin position="306"/>
        <end position="371"/>
    </location>
</feature>
<gene>
    <name evidence="19" type="ORF">U732_847</name>
</gene>
<keyword evidence="8 15" id="KW-0812">Transmembrane</keyword>
<dbReference type="InterPro" id="IPR003661">
    <property type="entry name" value="HisK_dim/P_dom"/>
</dbReference>
<sequence>MIITIVGLISVFNVYKLERSIDGLITDNYKSIDAANNMNNYIEAQDKAILKYMQNQKKEAVNLFYESNDMFYKWFHTERNNVTEAREAEIVEELNVNYIEFMKLFPELQEYSKTHNYEQIQSFYKEVITPVLKNIKRNLNDLSKLNEVTMFDKKNSAKINAEHSTNIILIVSSISTALGLVISIIYTNKYLRPIHLLTDTVKSVKEGEINKQAPIIYNDEIGMLATEFNNMTNRLYEFEKSTKGTLLAEKNRSMTIVKSISDPLIVLDASFKIKFINNSCETFFNLKEDYVLNKHFLQVIKNSELYDYAFEVINNDLIDDGKIIDISMKNKTYFFNVTVTPIKDKDLKVNGVIMLFRNVTELKQLEMIKTDFIGTISHELKTPLTSVMMGVGLMLDANIGTLNQKQSKIIETIKEDVHKLNDLVSNLLKISQLQSDRAILDIRPCNIIDLINNCVNNYISQAEEKQINLHYEICEDLPNIMVDEEKIIWVLNNLVSNAIRYTENKGKILIGVYTKNEEMYVYVKDTGRGIPEQYLNKVFEKFVRVEGFEILPESNGLGLSIAKEIVEVHGGEIWCESKLNEGSIFTFTLPIEED</sequence>
<evidence type="ECO:0000313" key="20">
    <source>
        <dbReference type="Proteomes" id="UP000031366"/>
    </source>
</evidence>
<dbReference type="CDD" id="cd00075">
    <property type="entry name" value="HATPase"/>
    <property type="match status" value="1"/>
</dbReference>
<reference evidence="19 20" key="1">
    <citation type="journal article" date="2015" name="Infect. Genet. Evol.">
        <title>Genomic sequences of six botulinum neurotoxin-producing strains representing three clostridial species illustrate the mobility and diversity of botulinum neurotoxin genes.</title>
        <authorList>
            <person name="Smith T.J."/>
            <person name="Hill K.K."/>
            <person name="Xie G."/>
            <person name="Foley B.T."/>
            <person name="Williamson C.H."/>
            <person name="Foster J.T."/>
            <person name="Johnson S.L."/>
            <person name="Chertkov O."/>
            <person name="Teshima H."/>
            <person name="Gibbons H.S."/>
            <person name="Johnsky L.A."/>
            <person name="Karavis M.A."/>
            <person name="Smith L.A."/>
        </authorList>
    </citation>
    <scope>NUCLEOTIDE SEQUENCE [LARGE SCALE GENOMIC DNA]</scope>
    <source>
        <strain evidence="19 20">CDC 2741</strain>
    </source>
</reference>
<name>A0A0C1R3X7_9CLOT</name>
<dbReference type="PANTHER" id="PTHR42878">
    <property type="entry name" value="TWO-COMPONENT HISTIDINE KINASE"/>
    <property type="match status" value="1"/>
</dbReference>
<dbReference type="PANTHER" id="PTHR42878:SF7">
    <property type="entry name" value="SENSOR HISTIDINE KINASE GLRK"/>
    <property type="match status" value="1"/>
</dbReference>
<evidence type="ECO:0000256" key="7">
    <source>
        <dbReference type="ARBA" id="ARBA00022679"/>
    </source>
</evidence>
<dbReference type="InterPro" id="IPR003660">
    <property type="entry name" value="HAMP_dom"/>
</dbReference>
<dbReference type="Gene3D" id="3.30.450.20">
    <property type="entry name" value="PAS domain"/>
    <property type="match status" value="1"/>
</dbReference>
<keyword evidence="9" id="KW-0547">Nucleotide-binding</keyword>
<evidence type="ECO:0000256" key="8">
    <source>
        <dbReference type="ARBA" id="ARBA00022692"/>
    </source>
</evidence>
<evidence type="ECO:0000256" key="6">
    <source>
        <dbReference type="ARBA" id="ARBA00022553"/>
    </source>
</evidence>
<dbReference type="CDD" id="cd00082">
    <property type="entry name" value="HisKA"/>
    <property type="match status" value="1"/>
</dbReference>
<keyword evidence="14 15" id="KW-0472">Membrane</keyword>
<dbReference type="Pfam" id="PF13426">
    <property type="entry name" value="PAS_9"/>
    <property type="match status" value="1"/>
</dbReference>
<keyword evidence="7" id="KW-0808">Transferase</keyword>
<keyword evidence="12 15" id="KW-1133">Transmembrane helix</keyword>
<keyword evidence="13" id="KW-0902">Two-component regulatory system</keyword>
<keyword evidence="5" id="KW-1003">Cell membrane</keyword>
<keyword evidence="20" id="KW-1185">Reference proteome</keyword>
<dbReference type="Gene3D" id="6.10.340.10">
    <property type="match status" value="1"/>
</dbReference>
<protein>
    <recommendedName>
        <fullName evidence="4">histidine kinase</fullName>
        <ecNumber evidence="4">2.7.13.3</ecNumber>
    </recommendedName>
</protein>
<dbReference type="InterPro" id="IPR036097">
    <property type="entry name" value="HisK_dim/P_sf"/>
</dbReference>
<evidence type="ECO:0000256" key="11">
    <source>
        <dbReference type="ARBA" id="ARBA00022840"/>
    </source>
</evidence>
<accession>A0A0C1R3X7</accession>
<comment type="subcellular location">
    <subcellularLocation>
        <location evidence="3">Cell membrane</location>
    </subcellularLocation>
    <subcellularLocation>
        <location evidence="2">Membrane</location>
        <topology evidence="2">Multi-pass membrane protein</topology>
    </subcellularLocation>
</comment>
<dbReference type="InterPro" id="IPR035965">
    <property type="entry name" value="PAS-like_dom_sf"/>
</dbReference>